<dbReference type="PANTHER" id="PTHR11709:SF370">
    <property type="entry name" value="LACCASE-4"/>
    <property type="match status" value="1"/>
</dbReference>
<dbReference type="Proteomes" id="UP000243459">
    <property type="component" value="Chromosome 7"/>
</dbReference>
<dbReference type="InterPro" id="IPR045087">
    <property type="entry name" value="Cu-oxidase_fam"/>
</dbReference>
<evidence type="ECO:0000256" key="1">
    <source>
        <dbReference type="ARBA" id="ARBA00010609"/>
    </source>
</evidence>
<sequence length="176" mass="19939">MECSSSRAAKILLMLCFFPVIVNGMTRHYKFNVVMRNATRLCSSKPIVTVNGKFPGPTLYAREGDNVLVKVVNHVKYNVSIHWHGVRQIRTGWADASLHNAVPHQTGQQLRLQLHHHRPKGHPFLARPHSLAQVHRPRRHCHQAQAPRSLSFPCSSSGADYHLRRMVEIGYGSSDQ</sequence>
<dbReference type="SUPFAM" id="SSF49503">
    <property type="entry name" value="Cupredoxins"/>
    <property type="match status" value="1"/>
</dbReference>
<feature type="signal peptide" evidence="2">
    <location>
        <begin position="1"/>
        <end position="24"/>
    </location>
</feature>
<reference evidence="5" key="1">
    <citation type="journal article" date="2017" name="Nat. Commun.">
        <title>The asparagus genome sheds light on the origin and evolution of a young Y chromosome.</title>
        <authorList>
            <person name="Harkess A."/>
            <person name="Zhou J."/>
            <person name="Xu C."/>
            <person name="Bowers J.E."/>
            <person name="Van der Hulst R."/>
            <person name="Ayyampalayam S."/>
            <person name="Mercati F."/>
            <person name="Riccardi P."/>
            <person name="McKain M.R."/>
            <person name="Kakrana A."/>
            <person name="Tang H."/>
            <person name="Ray J."/>
            <person name="Groenendijk J."/>
            <person name="Arikit S."/>
            <person name="Mathioni S.M."/>
            <person name="Nakano M."/>
            <person name="Shan H."/>
            <person name="Telgmann-Rauber A."/>
            <person name="Kanno A."/>
            <person name="Yue Z."/>
            <person name="Chen H."/>
            <person name="Li W."/>
            <person name="Chen Y."/>
            <person name="Xu X."/>
            <person name="Zhang Y."/>
            <person name="Luo S."/>
            <person name="Chen H."/>
            <person name="Gao J."/>
            <person name="Mao Z."/>
            <person name="Pires J.C."/>
            <person name="Luo M."/>
            <person name="Kudrna D."/>
            <person name="Wing R.A."/>
            <person name="Meyers B.C."/>
            <person name="Yi K."/>
            <person name="Kong H."/>
            <person name="Lavrijsen P."/>
            <person name="Sunseri F."/>
            <person name="Falavigna A."/>
            <person name="Ye Y."/>
            <person name="Leebens-Mack J.H."/>
            <person name="Chen G."/>
        </authorList>
    </citation>
    <scope>NUCLEOTIDE SEQUENCE [LARGE SCALE GENOMIC DNA]</scope>
    <source>
        <strain evidence="5">cv. DH0086</strain>
    </source>
</reference>
<dbReference type="Pfam" id="PF07732">
    <property type="entry name" value="Cu-oxidase_3"/>
    <property type="match status" value="1"/>
</dbReference>
<feature type="domain" description="Plastocyanin-like" evidence="3">
    <location>
        <begin position="33"/>
        <end position="117"/>
    </location>
</feature>
<dbReference type="Gramene" id="ONK62099">
    <property type="protein sequence ID" value="ONK62099"/>
    <property type="gene ID" value="A4U43_C07F350"/>
</dbReference>
<organism evidence="4 5">
    <name type="scientific">Asparagus officinalis</name>
    <name type="common">Garden asparagus</name>
    <dbReference type="NCBI Taxonomy" id="4686"/>
    <lineage>
        <taxon>Eukaryota</taxon>
        <taxon>Viridiplantae</taxon>
        <taxon>Streptophyta</taxon>
        <taxon>Embryophyta</taxon>
        <taxon>Tracheophyta</taxon>
        <taxon>Spermatophyta</taxon>
        <taxon>Magnoliopsida</taxon>
        <taxon>Liliopsida</taxon>
        <taxon>Asparagales</taxon>
        <taxon>Asparagaceae</taxon>
        <taxon>Asparagoideae</taxon>
        <taxon>Asparagus</taxon>
    </lineage>
</organism>
<accession>A0A5P1EBE2</accession>
<keyword evidence="5" id="KW-1185">Reference proteome</keyword>
<feature type="chain" id="PRO_5024379185" description="Plastocyanin-like domain-containing protein" evidence="2">
    <location>
        <begin position="25"/>
        <end position="176"/>
    </location>
</feature>
<dbReference type="GO" id="GO:0016491">
    <property type="term" value="F:oxidoreductase activity"/>
    <property type="evidence" value="ECO:0007669"/>
    <property type="project" value="TreeGrafter"/>
</dbReference>
<dbReference type="GO" id="GO:0005507">
    <property type="term" value="F:copper ion binding"/>
    <property type="evidence" value="ECO:0007669"/>
    <property type="project" value="InterPro"/>
</dbReference>
<proteinExistence type="inferred from homology"/>
<evidence type="ECO:0000313" key="5">
    <source>
        <dbReference type="Proteomes" id="UP000243459"/>
    </source>
</evidence>
<evidence type="ECO:0000259" key="3">
    <source>
        <dbReference type="Pfam" id="PF07732"/>
    </source>
</evidence>
<dbReference type="InterPro" id="IPR011707">
    <property type="entry name" value="Cu-oxidase-like_N"/>
</dbReference>
<comment type="similarity">
    <text evidence="1">Belongs to the multicopper oxidase family.</text>
</comment>
<evidence type="ECO:0000313" key="4">
    <source>
        <dbReference type="EMBL" id="ONK62099.1"/>
    </source>
</evidence>
<dbReference type="PANTHER" id="PTHR11709">
    <property type="entry name" value="MULTI-COPPER OXIDASE"/>
    <property type="match status" value="1"/>
</dbReference>
<evidence type="ECO:0000256" key="2">
    <source>
        <dbReference type="SAM" id="SignalP"/>
    </source>
</evidence>
<dbReference type="EMBL" id="CM007387">
    <property type="protein sequence ID" value="ONK62099.1"/>
    <property type="molecule type" value="Genomic_DNA"/>
</dbReference>
<protein>
    <recommendedName>
        <fullName evidence="3">Plastocyanin-like domain-containing protein</fullName>
    </recommendedName>
</protein>
<keyword evidence="2" id="KW-0732">Signal</keyword>
<dbReference type="Gene3D" id="2.60.40.420">
    <property type="entry name" value="Cupredoxins - blue copper proteins"/>
    <property type="match status" value="1"/>
</dbReference>
<name>A0A5P1EBE2_ASPOF</name>
<gene>
    <name evidence="4" type="ORF">A4U43_C07F350</name>
</gene>
<dbReference type="InterPro" id="IPR008972">
    <property type="entry name" value="Cupredoxin"/>
</dbReference>
<dbReference type="AlphaFoldDB" id="A0A5P1EBE2"/>